<evidence type="ECO:0000256" key="1">
    <source>
        <dbReference type="ARBA" id="ARBA00006586"/>
    </source>
</evidence>
<protein>
    <submittedName>
        <fullName evidence="8">Penicillin acylase family protein</fullName>
    </submittedName>
</protein>
<evidence type="ECO:0000256" key="6">
    <source>
        <dbReference type="PIRSR" id="PIRSR001227-2"/>
    </source>
</evidence>
<keyword evidence="9" id="KW-1185">Reference proteome</keyword>
<feature type="compositionally biased region" description="Low complexity" evidence="7">
    <location>
        <begin position="267"/>
        <end position="292"/>
    </location>
</feature>
<feature type="binding site" evidence="6">
    <location>
        <position position="188"/>
    </location>
    <ligand>
        <name>Ca(2+)</name>
        <dbReference type="ChEBI" id="CHEBI:29108"/>
    </ligand>
</feature>
<evidence type="ECO:0000256" key="3">
    <source>
        <dbReference type="ARBA" id="ARBA00023145"/>
    </source>
</evidence>
<accession>A0A7Z0U120</accession>
<comment type="cofactor">
    <cofactor evidence="6">
        <name>Ca(2+)</name>
        <dbReference type="ChEBI" id="CHEBI:29108"/>
    </cofactor>
    <text evidence="6">Binds 1 Ca(2+) ion per dimer.</text>
</comment>
<dbReference type="SUPFAM" id="SSF56235">
    <property type="entry name" value="N-terminal nucleophile aminohydrolases (Ntn hydrolases)"/>
    <property type="match status" value="1"/>
</dbReference>
<organism evidence="8 9">
    <name type="scientific">Luteimonas deserti</name>
    <dbReference type="NCBI Taxonomy" id="2752306"/>
    <lineage>
        <taxon>Bacteria</taxon>
        <taxon>Pseudomonadati</taxon>
        <taxon>Pseudomonadota</taxon>
        <taxon>Gammaproteobacteria</taxon>
        <taxon>Lysobacterales</taxon>
        <taxon>Lysobacteraceae</taxon>
        <taxon>Luteimonas</taxon>
    </lineage>
</organism>
<dbReference type="InterPro" id="IPR029055">
    <property type="entry name" value="Ntn_hydrolases_N"/>
</dbReference>
<evidence type="ECO:0000313" key="9">
    <source>
        <dbReference type="Proteomes" id="UP000589896"/>
    </source>
</evidence>
<comment type="subunit">
    <text evidence="4">Heterodimer of an alpha subunit and a beta subunit processed from the same precursor.</text>
</comment>
<dbReference type="InterPro" id="IPR023343">
    <property type="entry name" value="Penicillin_amidase_dom1"/>
</dbReference>
<dbReference type="EMBL" id="JACCJZ010000020">
    <property type="protein sequence ID" value="NYZ63878.1"/>
    <property type="molecule type" value="Genomic_DNA"/>
</dbReference>
<comment type="similarity">
    <text evidence="1">Belongs to the peptidase S45 family.</text>
</comment>
<evidence type="ECO:0000313" key="8">
    <source>
        <dbReference type="EMBL" id="NYZ63878.1"/>
    </source>
</evidence>
<dbReference type="Pfam" id="PF01804">
    <property type="entry name" value="Penicil_amidase"/>
    <property type="match status" value="1"/>
</dbReference>
<dbReference type="Proteomes" id="UP000589896">
    <property type="component" value="Unassembled WGS sequence"/>
</dbReference>
<dbReference type="InterPro" id="IPR014395">
    <property type="entry name" value="Pen/GL7ACA/AHL_acylase"/>
</dbReference>
<evidence type="ECO:0000256" key="7">
    <source>
        <dbReference type="SAM" id="MobiDB-lite"/>
    </source>
</evidence>
<dbReference type="CDD" id="cd03747">
    <property type="entry name" value="Ntn_PGA_like"/>
    <property type="match status" value="1"/>
</dbReference>
<keyword evidence="6" id="KW-0106">Calcium</keyword>
<proteinExistence type="inferred from homology"/>
<gene>
    <name evidence="8" type="ORF">H0E82_14095</name>
</gene>
<dbReference type="Gene3D" id="3.60.20.10">
    <property type="entry name" value="Glutamine Phosphoribosylpyrophosphate, subunit 1, domain 1"/>
    <property type="match status" value="1"/>
</dbReference>
<keyword evidence="2" id="KW-0378">Hydrolase</keyword>
<feature type="binding site" evidence="6">
    <location>
        <position position="374"/>
    </location>
    <ligand>
        <name>Ca(2+)</name>
        <dbReference type="ChEBI" id="CHEBI:29108"/>
    </ligand>
</feature>
<dbReference type="RefSeq" id="WP_180546069.1">
    <property type="nucleotide sequence ID" value="NZ_JACCJZ010000020.1"/>
</dbReference>
<feature type="active site" description="Nucleophile" evidence="5">
    <location>
        <position position="295"/>
    </location>
</feature>
<dbReference type="PIRSF" id="PIRSF001227">
    <property type="entry name" value="Pen_acylase"/>
    <property type="match status" value="1"/>
</dbReference>
<keyword evidence="6" id="KW-0479">Metal-binding</keyword>
<sequence length="848" mass="89099">MRKWILRGVSALVVVLLLAAVTLWLALRASLPALDGEGALAGLGAPVTIERDAHGVVTITAGSETDAMRALGYVHAQDRYFEMDLMRRVPAGELSALFGERALDADRRNRVHRMRARVDASLDTVAGAHLTQLRAYAEGANAGLAALRVRPWPYLLLRQAPQPWTPADSALTGFAMYFDLQDSANARELAMHRLQPALPPAVLALLAHGGSRWDAPLFGEALGDAILPAADAVDLRTLDALPVDGPTTAAASGAAEAAPGVRRAHAHASPALAAPSTAAADPGGASSGADTARGSNQFAVSGALTADGRALVADDMHLGLRAPNLWYRARLRYPDPRAPGGRVDVTGFTLPGLPAVIVGSNTHVAWGFTNSYGDYLDWQRIVPCAEATPSGGAACTPVRAYEERIDVAGGASQVLVVEESDWGPLLHRDGDGSALALRWTAHLPGALNFGLAEFAHAGDLPDALAIADRTATPTQNLVLADRAGAIAWRLLGPLPVRDAGCDGSAVSVPPSAQASAVNVCAPWRIATDASPLLRSPDTDRLWTANSRVVEGADFARIGDGGAALGIRAWQIREGLAARTRFAETDLLAIQLDDRAILLARWRDRLLTAAGASERGSALRALADATGDWTGHASVDSAGYRIVRAWRQAVHARVADGLLAPARARLGAALTPPEPPNFEGVVWPLLEQRPAHLAPRRFACTAETQSGPCAQTADAWQALLEDAAREVRDSLGADGPLAARSWGERNTAAICHPLAAAVPLLGRRLLCMPREPLPGDATVPRVQGPAFGASQRMVVAPGREADGIAHMPGGQSGHPFSPFWGAGHADWVQGRASPFLPQATVHTRVLAPR</sequence>
<dbReference type="GO" id="GO:0017000">
    <property type="term" value="P:antibiotic biosynthetic process"/>
    <property type="evidence" value="ECO:0007669"/>
    <property type="project" value="InterPro"/>
</dbReference>
<dbReference type="Gene3D" id="1.10.1400.10">
    <property type="match status" value="1"/>
</dbReference>
<dbReference type="GO" id="GO:0016811">
    <property type="term" value="F:hydrolase activity, acting on carbon-nitrogen (but not peptide) bonds, in linear amides"/>
    <property type="evidence" value="ECO:0007669"/>
    <property type="project" value="InterPro"/>
</dbReference>
<dbReference type="PANTHER" id="PTHR34218:SF4">
    <property type="entry name" value="ACYL-HOMOSERINE LACTONE ACYLASE QUIP"/>
    <property type="match status" value="1"/>
</dbReference>
<dbReference type="InterPro" id="IPR043146">
    <property type="entry name" value="Penicillin_amidase_N_B-knob"/>
</dbReference>
<dbReference type="Gene3D" id="2.30.120.10">
    <property type="match status" value="1"/>
</dbReference>
<dbReference type="GO" id="GO:0046872">
    <property type="term" value="F:metal ion binding"/>
    <property type="evidence" value="ECO:0007669"/>
    <property type="project" value="UniProtKB-KW"/>
</dbReference>
<dbReference type="Gene3D" id="1.10.439.10">
    <property type="entry name" value="Penicillin Amidohydrolase, domain 1"/>
    <property type="match status" value="1"/>
</dbReference>
<dbReference type="InterPro" id="IPR002692">
    <property type="entry name" value="S45"/>
</dbReference>
<feature type="region of interest" description="Disordered" evidence="7">
    <location>
        <begin position="250"/>
        <end position="292"/>
    </location>
</feature>
<keyword evidence="3" id="KW-0865">Zymogen</keyword>
<name>A0A7Z0U120_9GAMM</name>
<dbReference type="AlphaFoldDB" id="A0A7Z0U120"/>
<feature type="binding site" evidence="6">
    <location>
        <position position="377"/>
    </location>
    <ligand>
        <name>Ca(2+)</name>
        <dbReference type="ChEBI" id="CHEBI:29108"/>
    </ligand>
</feature>
<reference evidence="8 9" key="1">
    <citation type="submission" date="2020-07" db="EMBL/GenBank/DDBJ databases">
        <title>isolation of Luteimonas sp. SJ-16.</title>
        <authorList>
            <person name="Huang X.-X."/>
            <person name="Xu L."/>
            <person name="Sun J.-Q."/>
        </authorList>
    </citation>
    <scope>NUCLEOTIDE SEQUENCE [LARGE SCALE GENOMIC DNA]</scope>
    <source>
        <strain evidence="8 9">SJ-16</strain>
    </source>
</reference>
<evidence type="ECO:0000256" key="5">
    <source>
        <dbReference type="PIRSR" id="PIRSR001227-1"/>
    </source>
</evidence>
<comment type="caution">
    <text evidence="8">The sequence shown here is derived from an EMBL/GenBank/DDBJ whole genome shotgun (WGS) entry which is preliminary data.</text>
</comment>
<dbReference type="PANTHER" id="PTHR34218">
    <property type="entry name" value="PEPTIDASE S45 PENICILLIN AMIDASE"/>
    <property type="match status" value="1"/>
</dbReference>
<dbReference type="InterPro" id="IPR043147">
    <property type="entry name" value="Penicillin_amidase_A-knob"/>
</dbReference>
<evidence type="ECO:0000256" key="2">
    <source>
        <dbReference type="ARBA" id="ARBA00022801"/>
    </source>
</evidence>
<evidence type="ECO:0000256" key="4">
    <source>
        <dbReference type="ARBA" id="ARBA00038735"/>
    </source>
</evidence>